<dbReference type="Gene3D" id="3.40.50.2000">
    <property type="entry name" value="Glycogen Phosphorylase B"/>
    <property type="match status" value="1"/>
</dbReference>
<dbReference type="AlphaFoldDB" id="A0A380B8T8"/>
<protein>
    <submittedName>
        <fullName evidence="3">N-acetyl-alpha-D-glucosaminyl L-malate synthase BshA</fullName>
    </submittedName>
</protein>
<keyword evidence="1" id="KW-0808">Transferase</keyword>
<dbReference type="PANTHER" id="PTHR46401">
    <property type="entry name" value="GLYCOSYLTRANSFERASE WBBK-RELATED"/>
    <property type="match status" value="1"/>
</dbReference>
<dbReference type="Proteomes" id="UP000254893">
    <property type="component" value="Unassembled WGS sequence"/>
</dbReference>
<dbReference type="Pfam" id="PF00534">
    <property type="entry name" value="Glycos_transf_1"/>
    <property type="match status" value="1"/>
</dbReference>
<reference evidence="3 4" key="1">
    <citation type="submission" date="2018-06" db="EMBL/GenBank/DDBJ databases">
        <authorList>
            <consortium name="Pathogen Informatics"/>
            <person name="Doyle S."/>
        </authorList>
    </citation>
    <scope>NUCLEOTIDE SEQUENCE [LARGE SCALE GENOMIC DNA]</scope>
    <source>
        <strain evidence="3 4">NCTC11388</strain>
    </source>
</reference>
<evidence type="ECO:0000313" key="4">
    <source>
        <dbReference type="Proteomes" id="UP000254893"/>
    </source>
</evidence>
<dbReference type="PANTHER" id="PTHR46401:SF2">
    <property type="entry name" value="GLYCOSYLTRANSFERASE WBBK-RELATED"/>
    <property type="match status" value="1"/>
</dbReference>
<dbReference type="GO" id="GO:0016757">
    <property type="term" value="F:glycosyltransferase activity"/>
    <property type="evidence" value="ECO:0007669"/>
    <property type="project" value="InterPro"/>
</dbReference>
<name>A0A380B8T8_SPHSI</name>
<dbReference type="EMBL" id="UGYW01000001">
    <property type="protein sequence ID" value="SUI96879.1"/>
    <property type="molecule type" value="Genomic_DNA"/>
</dbReference>
<dbReference type="InterPro" id="IPR001296">
    <property type="entry name" value="Glyco_trans_1"/>
</dbReference>
<proteinExistence type="predicted"/>
<evidence type="ECO:0000259" key="2">
    <source>
        <dbReference type="Pfam" id="PF00534"/>
    </source>
</evidence>
<evidence type="ECO:0000313" key="3">
    <source>
        <dbReference type="EMBL" id="SUI96879.1"/>
    </source>
</evidence>
<feature type="domain" description="Glycosyl transferase family 1" evidence="2">
    <location>
        <begin position="6"/>
        <end position="72"/>
    </location>
</feature>
<dbReference type="SUPFAM" id="SSF53756">
    <property type="entry name" value="UDP-Glycosyltransferase/glycogen phosphorylase"/>
    <property type="match status" value="1"/>
</dbReference>
<accession>A0A380B8T8</accession>
<evidence type="ECO:0000256" key="1">
    <source>
        <dbReference type="ARBA" id="ARBA00022679"/>
    </source>
</evidence>
<gene>
    <name evidence="3" type="ORF">NCTC11388_00197</name>
</gene>
<sequence length="95" mass="10660">MYTLLYLEGFGIPIIEALYSETPVITNGTGVFPEAGGPFSYYINVNDAEQMSYAIQSVLGSEKMQEEMKTKGLAYAQQFNDEVLAQKWIKSYSQL</sequence>
<organism evidence="3 4">
    <name type="scientific">Sphingobacterium spiritivorum</name>
    <name type="common">Flavobacterium spiritivorum</name>
    <dbReference type="NCBI Taxonomy" id="258"/>
    <lineage>
        <taxon>Bacteria</taxon>
        <taxon>Pseudomonadati</taxon>
        <taxon>Bacteroidota</taxon>
        <taxon>Sphingobacteriia</taxon>
        <taxon>Sphingobacteriales</taxon>
        <taxon>Sphingobacteriaceae</taxon>
        <taxon>Sphingobacterium</taxon>
    </lineage>
</organism>